<dbReference type="EMBL" id="JAEKNS010000088">
    <property type="protein sequence ID" value="MBJ7594908.1"/>
    <property type="molecule type" value="Genomic_DNA"/>
</dbReference>
<dbReference type="GO" id="GO:0004803">
    <property type="term" value="F:transposase activity"/>
    <property type="evidence" value="ECO:0007669"/>
    <property type="project" value="InterPro"/>
</dbReference>
<evidence type="ECO:0000313" key="4">
    <source>
        <dbReference type="Proteomes" id="UP000606991"/>
    </source>
</evidence>
<evidence type="ECO:0000259" key="2">
    <source>
        <dbReference type="Pfam" id="PF13340"/>
    </source>
</evidence>
<protein>
    <submittedName>
        <fullName evidence="3">IS5 family transposase</fullName>
    </submittedName>
</protein>
<dbReference type="PANTHER" id="PTHR30007">
    <property type="entry name" value="PHP DOMAIN PROTEIN"/>
    <property type="match status" value="1"/>
</dbReference>
<reference evidence="3 4" key="1">
    <citation type="submission" date="2020-10" db="EMBL/GenBank/DDBJ databases">
        <title>Ca. Dormibacterota MAGs.</title>
        <authorList>
            <person name="Montgomery K."/>
        </authorList>
    </citation>
    <scope>NUCLEOTIDE SEQUENCE [LARGE SCALE GENOMIC DNA]</scope>
    <source>
        <strain evidence="3">SC8812_S17_18</strain>
    </source>
</reference>
<evidence type="ECO:0000259" key="1">
    <source>
        <dbReference type="Pfam" id="PF01609"/>
    </source>
</evidence>
<proteinExistence type="predicted"/>
<dbReference type="Pfam" id="PF01609">
    <property type="entry name" value="DDE_Tnp_1"/>
    <property type="match status" value="1"/>
</dbReference>
<organism evidence="3 4">
    <name type="scientific">Candidatus Aeolococcus gillhamiae</name>
    <dbReference type="NCBI Taxonomy" id="3127015"/>
    <lineage>
        <taxon>Bacteria</taxon>
        <taxon>Bacillati</taxon>
        <taxon>Candidatus Dormiibacterota</taxon>
        <taxon>Candidatus Dormibacteria</taxon>
        <taxon>Candidatus Aeolococcales</taxon>
        <taxon>Candidatus Aeolococcaceae</taxon>
        <taxon>Candidatus Aeolococcus</taxon>
    </lineage>
</organism>
<dbReference type="Pfam" id="PF13340">
    <property type="entry name" value="DUF4096"/>
    <property type="match status" value="1"/>
</dbReference>
<feature type="domain" description="Transposase IS4-like" evidence="1">
    <location>
        <begin position="94"/>
        <end position="252"/>
    </location>
</feature>
<dbReference type="InterPro" id="IPR002559">
    <property type="entry name" value="Transposase_11"/>
</dbReference>
<dbReference type="GO" id="GO:0003677">
    <property type="term" value="F:DNA binding"/>
    <property type="evidence" value="ECO:0007669"/>
    <property type="project" value="InterPro"/>
</dbReference>
<sequence length="268" mass="30648">MSDAEWQVIEPALPAPAWKAGKGGRPAERCRRDYVDAIRYLVKEGIQWRAMPADLPHWRTVYDVADGWHKSGATRKMHDELRRQCRIAAGRKPEPTAAVIDSQSVKAAEEVCRASRGYDAGKKVNGRKRHIAVDAIGLLLAVLVTAAGVQDRDGAKPLLWNLRRAFPSVRLAWADGGYAGKLVTWARTRLRPRLTLQIVKRPDDLHTFQVLPRRWVVERTLAWITRCRRTVRDYERLPEHHETIMYWAMTITMTRRLARRPAAQPTPT</sequence>
<comment type="caution">
    <text evidence="3">The sequence shown here is derived from an EMBL/GenBank/DDBJ whole genome shotgun (WGS) entry which is preliminary data.</text>
</comment>
<dbReference type="AlphaFoldDB" id="A0A934K3F9"/>
<evidence type="ECO:0000313" key="3">
    <source>
        <dbReference type="EMBL" id="MBJ7594908.1"/>
    </source>
</evidence>
<name>A0A934K3F9_9BACT</name>
<gene>
    <name evidence="3" type="ORF">JF886_08610</name>
</gene>
<accession>A0A934K3F9</accession>
<dbReference type="InterPro" id="IPR025161">
    <property type="entry name" value="IS402-like_dom"/>
</dbReference>
<feature type="domain" description="Insertion element IS402-like" evidence="2">
    <location>
        <begin position="1"/>
        <end position="78"/>
    </location>
</feature>
<dbReference type="NCBIfam" id="NF033580">
    <property type="entry name" value="transpos_IS5_3"/>
    <property type="match status" value="1"/>
</dbReference>
<dbReference type="Proteomes" id="UP000606991">
    <property type="component" value="Unassembled WGS sequence"/>
</dbReference>
<dbReference type="GO" id="GO:0006313">
    <property type="term" value="P:DNA transposition"/>
    <property type="evidence" value="ECO:0007669"/>
    <property type="project" value="InterPro"/>
</dbReference>
<dbReference type="PANTHER" id="PTHR30007:SF0">
    <property type="entry name" value="TRANSPOSASE"/>
    <property type="match status" value="1"/>
</dbReference>